<organism evidence="1 2">
    <name type="scientific">Bradyrhizobium lablabi</name>
    <dbReference type="NCBI Taxonomy" id="722472"/>
    <lineage>
        <taxon>Bacteria</taxon>
        <taxon>Pseudomonadati</taxon>
        <taxon>Pseudomonadota</taxon>
        <taxon>Alphaproteobacteria</taxon>
        <taxon>Hyphomicrobiales</taxon>
        <taxon>Nitrobacteraceae</taxon>
        <taxon>Bradyrhizobium</taxon>
    </lineage>
</organism>
<proteinExistence type="predicted"/>
<protein>
    <submittedName>
        <fullName evidence="1">Uncharacterized protein</fullName>
    </submittedName>
</protein>
<sequence>MPQPSNPFAEVEMATNQTHANADRQVHPLLDNLREMHAAAAERGLFTYSVKIVCGKQTGGDCCCVAGTRPGLYATEVNIQNFNLVQAQVLKFVQPLIHGVVLAREPDVTNPATLPRRQIETIILPPLAATMDDCCRIADMLPAPSGEAPLTIAILSIVSPLELSVSAVYTANPSNGDGISIDVEYIPSRRLVIGNAG</sequence>
<dbReference type="EMBL" id="LLYB01000070">
    <property type="protein sequence ID" value="KRR23192.1"/>
    <property type="molecule type" value="Genomic_DNA"/>
</dbReference>
<reference evidence="1 2" key="1">
    <citation type="submission" date="2014-03" db="EMBL/GenBank/DDBJ databases">
        <title>Bradyrhizobium valentinum sp. nov., isolated from effective nodules of Lupinus mariae-josephae, a lupine endemic of basic-lime soils in Eastern Spain.</title>
        <authorList>
            <person name="Duran D."/>
            <person name="Rey L."/>
            <person name="Navarro A."/>
            <person name="Busquets A."/>
            <person name="Imperial J."/>
            <person name="Ruiz-Argueso T."/>
        </authorList>
    </citation>
    <scope>NUCLEOTIDE SEQUENCE [LARGE SCALE GENOMIC DNA]</scope>
    <source>
        <strain evidence="1 2">CCBAU 23086</strain>
    </source>
</reference>
<gene>
    <name evidence="1" type="ORF">CQ14_33615</name>
</gene>
<dbReference type="Proteomes" id="UP000051660">
    <property type="component" value="Unassembled WGS sequence"/>
</dbReference>
<evidence type="ECO:0000313" key="2">
    <source>
        <dbReference type="Proteomes" id="UP000051660"/>
    </source>
</evidence>
<accession>A0A0R3MSQ1</accession>
<dbReference type="AlphaFoldDB" id="A0A0R3MSQ1"/>
<comment type="caution">
    <text evidence="1">The sequence shown here is derived from an EMBL/GenBank/DDBJ whole genome shotgun (WGS) entry which is preliminary data.</text>
</comment>
<evidence type="ECO:0000313" key="1">
    <source>
        <dbReference type="EMBL" id="KRR23192.1"/>
    </source>
</evidence>
<name>A0A0R3MSQ1_9BRAD</name>